<evidence type="ECO:0000313" key="1">
    <source>
        <dbReference type="EMBL" id="KAH3841636.1"/>
    </source>
</evidence>
<comment type="caution">
    <text evidence="1">The sequence shown here is derived from an EMBL/GenBank/DDBJ whole genome shotgun (WGS) entry which is preliminary data.</text>
</comment>
<gene>
    <name evidence="1" type="ORF">DPMN_115109</name>
</gene>
<dbReference type="EMBL" id="JAIWYP010000004">
    <property type="protein sequence ID" value="KAH3841636.1"/>
    <property type="molecule type" value="Genomic_DNA"/>
</dbReference>
<reference evidence="1" key="2">
    <citation type="submission" date="2020-11" db="EMBL/GenBank/DDBJ databases">
        <authorList>
            <person name="McCartney M.A."/>
            <person name="Auch B."/>
            <person name="Kono T."/>
            <person name="Mallez S."/>
            <person name="Becker A."/>
            <person name="Gohl D.M."/>
            <person name="Silverstein K.A.T."/>
            <person name="Koren S."/>
            <person name="Bechman K.B."/>
            <person name="Herman A."/>
            <person name="Abrahante J.E."/>
            <person name="Garbe J."/>
        </authorList>
    </citation>
    <scope>NUCLEOTIDE SEQUENCE</scope>
    <source>
        <strain evidence="1">Duluth1</strain>
        <tissue evidence="1">Whole animal</tissue>
    </source>
</reference>
<name>A0A9D4QS63_DREPO</name>
<proteinExistence type="predicted"/>
<protein>
    <submittedName>
        <fullName evidence="1">Uncharacterized protein</fullName>
    </submittedName>
</protein>
<keyword evidence="2" id="KW-1185">Reference proteome</keyword>
<dbReference type="Proteomes" id="UP000828390">
    <property type="component" value="Unassembled WGS sequence"/>
</dbReference>
<evidence type="ECO:0000313" key="2">
    <source>
        <dbReference type="Proteomes" id="UP000828390"/>
    </source>
</evidence>
<sequence length="60" mass="6555">MLGKRNCSGGQKSNHSHTSGLWMMCGAYGRMVSRHLKLSTHMEMESTLALNSSSAVLQTN</sequence>
<organism evidence="1 2">
    <name type="scientific">Dreissena polymorpha</name>
    <name type="common">Zebra mussel</name>
    <name type="synonym">Mytilus polymorpha</name>
    <dbReference type="NCBI Taxonomy" id="45954"/>
    <lineage>
        <taxon>Eukaryota</taxon>
        <taxon>Metazoa</taxon>
        <taxon>Spiralia</taxon>
        <taxon>Lophotrochozoa</taxon>
        <taxon>Mollusca</taxon>
        <taxon>Bivalvia</taxon>
        <taxon>Autobranchia</taxon>
        <taxon>Heteroconchia</taxon>
        <taxon>Euheterodonta</taxon>
        <taxon>Imparidentia</taxon>
        <taxon>Neoheterodontei</taxon>
        <taxon>Myida</taxon>
        <taxon>Dreissenoidea</taxon>
        <taxon>Dreissenidae</taxon>
        <taxon>Dreissena</taxon>
    </lineage>
</organism>
<accession>A0A9D4QS63</accession>
<reference evidence="1" key="1">
    <citation type="journal article" date="2019" name="bioRxiv">
        <title>The Genome of the Zebra Mussel, Dreissena polymorpha: A Resource for Invasive Species Research.</title>
        <authorList>
            <person name="McCartney M.A."/>
            <person name="Auch B."/>
            <person name="Kono T."/>
            <person name="Mallez S."/>
            <person name="Zhang Y."/>
            <person name="Obille A."/>
            <person name="Becker A."/>
            <person name="Abrahante J.E."/>
            <person name="Garbe J."/>
            <person name="Badalamenti J.P."/>
            <person name="Herman A."/>
            <person name="Mangelson H."/>
            <person name="Liachko I."/>
            <person name="Sullivan S."/>
            <person name="Sone E.D."/>
            <person name="Koren S."/>
            <person name="Silverstein K.A.T."/>
            <person name="Beckman K.B."/>
            <person name="Gohl D.M."/>
        </authorList>
    </citation>
    <scope>NUCLEOTIDE SEQUENCE</scope>
    <source>
        <strain evidence="1">Duluth1</strain>
        <tissue evidence="1">Whole animal</tissue>
    </source>
</reference>
<dbReference type="AlphaFoldDB" id="A0A9D4QS63"/>